<dbReference type="Proteomes" id="UP000016570">
    <property type="component" value="Unassembled WGS sequence"/>
</dbReference>
<dbReference type="InterPro" id="IPR009097">
    <property type="entry name" value="Cyclic_Pdiesterase"/>
</dbReference>
<organism evidence="3 4">
    <name type="scientific">Vibrio proteolyticus NBRC 13287</name>
    <dbReference type="NCBI Taxonomy" id="1219065"/>
    <lineage>
        <taxon>Bacteria</taxon>
        <taxon>Pseudomonadati</taxon>
        <taxon>Pseudomonadota</taxon>
        <taxon>Gammaproteobacteria</taxon>
        <taxon>Vibrionales</taxon>
        <taxon>Vibrionaceae</taxon>
        <taxon>Vibrio</taxon>
    </lineage>
</organism>
<dbReference type="NCBIfam" id="TIGR02258">
    <property type="entry name" value="2_5_ligase"/>
    <property type="match status" value="1"/>
</dbReference>
<dbReference type="GO" id="GO:0016874">
    <property type="term" value="F:ligase activity"/>
    <property type="evidence" value="ECO:0007669"/>
    <property type="project" value="UniProtKB-KW"/>
</dbReference>
<proteinExistence type="inferred from homology"/>
<comment type="similarity">
    <text evidence="2">Belongs to the 2H phosphoesterase superfamily. ThpR family.</text>
</comment>
<reference evidence="3 4" key="1">
    <citation type="submission" date="2013-09" db="EMBL/GenBank/DDBJ databases">
        <title>Whole genome shotgun sequence of Vibrio proteolyticus NBRC 13287.</title>
        <authorList>
            <person name="Isaki S."/>
            <person name="Hosoyama A."/>
            <person name="Numata M."/>
            <person name="Hashimoto M."/>
            <person name="Hosoyama Y."/>
            <person name="Tsuchikane K."/>
            <person name="Noguchi M."/>
            <person name="Hirakata S."/>
            <person name="Ichikawa N."/>
            <person name="Ohji S."/>
            <person name="Yamazoe A."/>
            <person name="Fujita N."/>
        </authorList>
    </citation>
    <scope>NUCLEOTIDE SEQUENCE [LARGE SCALE GENOMIC DNA]</scope>
    <source>
        <strain evidence="3 4">NBRC 13287</strain>
    </source>
</reference>
<dbReference type="GO" id="GO:0004113">
    <property type="term" value="F:2',3'-cyclic-nucleotide 3'-phosphodiesterase activity"/>
    <property type="evidence" value="ECO:0007669"/>
    <property type="project" value="InterPro"/>
</dbReference>
<evidence type="ECO:0000313" key="3">
    <source>
        <dbReference type="EMBL" id="GAD66798.1"/>
    </source>
</evidence>
<evidence type="ECO:0000313" key="4">
    <source>
        <dbReference type="Proteomes" id="UP000016570"/>
    </source>
</evidence>
<dbReference type="Pfam" id="PF13563">
    <property type="entry name" value="2_5_RNA_ligase2"/>
    <property type="match status" value="1"/>
</dbReference>
<protein>
    <recommendedName>
        <fullName evidence="2">RNA 2',3'-cyclic phosphodiesterase</fullName>
        <shortName evidence="2">RNA 2',3'-CPDase</shortName>
        <ecNumber evidence="2">3.1.4.58</ecNumber>
    </recommendedName>
</protein>
<comment type="catalytic activity">
    <reaction evidence="2">
        <text>a 3'-end 2',3'-cyclophospho-ribonucleotide-RNA + H2O = a 3'-end 2'-phospho-ribonucleotide-RNA + H(+)</text>
        <dbReference type="Rhea" id="RHEA:11828"/>
        <dbReference type="Rhea" id="RHEA-COMP:10464"/>
        <dbReference type="Rhea" id="RHEA-COMP:17353"/>
        <dbReference type="ChEBI" id="CHEBI:15377"/>
        <dbReference type="ChEBI" id="CHEBI:15378"/>
        <dbReference type="ChEBI" id="CHEBI:83064"/>
        <dbReference type="ChEBI" id="CHEBI:173113"/>
        <dbReference type="EC" id="3.1.4.58"/>
    </reaction>
</comment>
<dbReference type="Gene3D" id="3.90.1140.10">
    <property type="entry name" value="Cyclic phosphodiesterase"/>
    <property type="match status" value="1"/>
</dbReference>
<dbReference type="EC" id="3.1.4.58" evidence="2"/>
<dbReference type="InterPro" id="IPR004175">
    <property type="entry name" value="RNA_CPDase"/>
</dbReference>
<dbReference type="GO" id="GO:0008664">
    <property type="term" value="F:RNA 2',3'-cyclic 3'-phosphodiesterase activity"/>
    <property type="evidence" value="ECO:0007669"/>
    <property type="project" value="UniProtKB-EC"/>
</dbReference>
<dbReference type="STRING" id="1219065.VPR01S_05_00930"/>
<feature type="active site" description="Proton acceptor" evidence="2">
    <location>
        <position position="123"/>
    </location>
</feature>
<feature type="short sequence motif" description="HXTX 2" evidence="2">
    <location>
        <begin position="123"/>
        <end position="126"/>
    </location>
</feature>
<sequence>MRLFYALTFDTDTKTRITHYQKQLASHAIKGRLTRESNYHVTLEFIGEATPTEKKTLTEVLYQLDQCPQSIRVDHFGAFSVKGRQLVWLGVQQQAELMALQNRMRDRLNDMGFYAERRQYTPHITLGRNMTLRDKVHSLKAEMAELPVYSLALMESKRVGDVLVYEAIEEVLPA</sequence>
<dbReference type="AlphaFoldDB" id="U3BJH6"/>
<evidence type="ECO:0000256" key="2">
    <source>
        <dbReference type="HAMAP-Rule" id="MF_01940"/>
    </source>
</evidence>
<feature type="short sequence motif" description="HXTX 1" evidence="2">
    <location>
        <begin position="40"/>
        <end position="43"/>
    </location>
</feature>
<dbReference type="PANTHER" id="PTHR35561">
    <property type="entry name" value="RNA 2',3'-CYCLIC PHOSPHODIESTERASE"/>
    <property type="match status" value="1"/>
</dbReference>
<dbReference type="EMBL" id="BATJ01000005">
    <property type="protein sequence ID" value="GAD66798.1"/>
    <property type="molecule type" value="Genomic_DNA"/>
</dbReference>
<keyword evidence="1 2" id="KW-0378">Hydrolase</keyword>
<gene>
    <name evidence="3" type="primary">ligT</name>
    <name evidence="3" type="ORF">VPR01S_05_00930</name>
</gene>
<evidence type="ECO:0000256" key="1">
    <source>
        <dbReference type="ARBA" id="ARBA00022801"/>
    </source>
</evidence>
<feature type="active site" description="Proton donor" evidence="2">
    <location>
        <position position="40"/>
    </location>
</feature>
<dbReference type="RefSeq" id="WP_021704776.1">
    <property type="nucleotide sequence ID" value="NZ_BATJ01000005.1"/>
</dbReference>
<dbReference type="SUPFAM" id="SSF55144">
    <property type="entry name" value="LigT-like"/>
    <property type="match status" value="1"/>
</dbReference>
<accession>U3BJH6</accession>
<keyword evidence="3" id="KW-0436">Ligase</keyword>
<dbReference type="HAMAP" id="MF_01940">
    <property type="entry name" value="RNA_CPDase"/>
    <property type="match status" value="1"/>
</dbReference>
<comment type="function">
    <text evidence="2">Hydrolyzes RNA 2',3'-cyclic phosphodiester to an RNA 2'-phosphomonoester.</text>
</comment>
<comment type="caution">
    <text evidence="3">The sequence shown here is derived from an EMBL/GenBank/DDBJ whole genome shotgun (WGS) entry which is preliminary data.</text>
</comment>
<name>U3BJH6_VIBPR</name>
<keyword evidence="4" id="KW-1185">Reference proteome</keyword>
<dbReference type="PANTHER" id="PTHR35561:SF1">
    <property type="entry name" value="RNA 2',3'-CYCLIC PHOSPHODIESTERASE"/>
    <property type="match status" value="1"/>
</dbReference>
<dbReference type="eggNOG" id="COG1514">
    <property type="taxonomic scope" value="Bacteria"/>
</dbReference>